<evidence type="ECO:0000256" key="5">
    <source>
        <dbReference type="PROSITE-ProRule" id="PRU00409"/>
    </source>
</evidence>
<dbReference type="InterPro" id="IPR003135">
    <property type="entry name" value="ATP-grasp_carboxylate-amine"/>
</dbReference>
<protein>
    <submittedName>
        <fullName evidence="7">ATP-grasp domain-containing protein</fullName>
    </submittedName>
</protein>
<organism evidence="7 8">
    <name type="scientific">Eiseniibacteriota bacterium</name>
    <dbReference type="NCBI Taxonomy" id="2212470"/>
    <lineage>
        <taxon>Bacteria</taxon>
        <taxon>Candidatus Eiseniibacteriota</taxon>
    </lineage>
</organism>
<dbReference type="InterPro" id="IPR013815">
    <property type="entry name" value="ATP_grasp_subdomain_1"/>
</dbReference>
<dbReference type="InterPro" id="IPR011761">
    <property type="entry name" value="ATP-grasp"/>
</dbReference>
<dbReference type="Gene3D" id="3.40.50.20">
    <property type="match status" value="1"/>
</dbReference>
<dbReference type="GO" id="GO:0006164">
    <property type="term" value="P:purine nucleotide biosynthetic process"/>
    <property type="evidence" value="ECO:0007669"/>
    <property type="project" value="UniProtKB-KW"/>
</dbReference>
<dbReference type="Proteomes" id="UP000739538">
    <property type="component" value="Unassembled WGS sequence"/>
</dbReference>
<dbReference type="Gene3D" id="3.30.470.20">
    <property type="entry name" value="ATP-grasp fold, B domain"/>
    <property type="match status" value="1"/>
</dbReference>
<evidence type="ECO:0000256" key="1">
    <source>
        <dbReference type="ARBA" id="ARBA00022598"/>
    </source>
</evidence>
<dbReference type="PROSITE" id="PS50975">
    <property type="entry name" value="ATP_GRASP"/>
    <property type="match status" value="1"/>
</dbReference>
<sequence>MTRILLIAPAFPAEMPLFARALLDAGAEVIGLGEGTRESLPDDVASRLTDFWSVPSIWDEDEVVRAAVGRADGASLDRVECLWEPGVLLAARVREALGLPGMNVEKTTPFRDKGRMKSILDAAGIRTPKHDRARTESEVREQAERIGYPVIIKPIAGAGSLDTHRVDRADDLPAVLEKLRHVEEVSVEEFILGQEYTYDTICAKGDVLFENVSWYRPEVLIARTEEWISPQTVALRDLESEPARKAREMGRNVLRALGFEEGFTHMEWFLTPGGEAVFGEIACRPPGARSVDIMAQATGGDPYRAWAEAILQGKLSSPLVRSHNAIVIFKRARGQGRITRIEGLDEIRAKYGEHLVGVDLLPVGTPRRNWKHTLLSDGWITLRHEDLETAIEIADTIAREVQIFAAG</sequence>
<name>A0A956N8N0_UNCEI</name>
<feature type="domain" description="ATP-grasp" evidence="6">
    <location>
        <begin position="117"/>
        <end position="311"/>
    </location>
</feature>
<evidence type="ECO:0000256" key="3">
    <source>
        <dbReference type="ARBA" id="ARBA00022755"/>
    </source>
</evidence>
<evidence type="ECO:0000313" key="8">
    <source>
        <dbReference type="Proteomes" id="UP000739538"/>
    </source>
</evidence>
<dbReference type="GO" id="GO:0016874">
    <property type="term" value="F:ligase activity"/>
    <property type="evidence" value="ECO:0007669"/>
    <property type="project" value="UniProtKB-KW"/>
</dbReference>
<dbReference type="GO" id="GO:0046872">
    <property type="term" value="F:metal ion binding"/>
    <property type="evidence" value="ECO:0007669"/>
    <property type="project" value="InterPro"/>
</dbReference>
<accession>A0A956N8N0</accession>
<evidence type="ECO:0000259" key="6">
    <source>
        <dbReference type="PROSITE" id="PS50975"/>
    </source>
</evidence>
<dbReference type="GO" id="GO:0005524">
    <property type="term" value="F:ATP binding"/>
    <property type="evidence" value="ECO:0007669"/>
    <property type="project" value="UniProtKB-UniRule"/>
</dbReference>
<gene>
    <name evidence="7" type="ORF">KDA27_02960</name>
</gene>
<evidence type="ECO:0000256" key="2">
    <source>
        <dbReference type="ARBA" id="ARBA00022741"/>
    </source>
</evidence>
<proteinExistence type="predicted"/>
<keyword evidence="2 5" id="KW-0547">Nucleotide-binding</keyword>
<dbReference type="EMBL" id="JAGQHS010000008">
    <property type="protein sequence ID" value="MCA9754735.1"/>
    <property type="molecule type" value="Genomic_DNA"/>
</dbReference>
<dbReference type="SMART" id="SM01209">
    <property type="entry name" value="GARS_A"/>
    <property type="match status" value="1"/>
</dbReference>
<dbReference type="PANTHER" id="PTHR43585">
    <property type="entry name" value="FUMIPYRROLE BIOSYNTHESIS PROTEIN C"/>
    <property type="match status" value="1"/>
</dbReference>
<dbReference type="Pfam" id="PF02222">
    <property type="entry name" value="ATP-grasp"/>
    <property type="match status" value="1"/>
</dbReference>
<dbReference type="Gene3D" id="3.30.1490.20">
    <property type="entry name" value="ATP-grasp fold, A domain"/>
    <property type="match status" value="1"/>
</dbReference>
<evidence type="ECO:0000256" key="4">
    <source>
        <dbReference type="ARBA" id="ARBA00022840"/>
    </source>
</evidence>
<reference evidence="7" key="1">
    <citation type="submission" date="2020-04" db="EMBL/GenBank/DDBJ databases">
        <authorList>
            <person name="Zhang T."/>
        </authorList>
    </citation>
    <scope>NUCLEOTIDE SEQUENCE</scope>
    <source>
        <strain evidence="7">HKST-UBA02</strain>
    </source>
</reference>
<keyword evidence="4 5" id="KW-0067">ATP-binding</keyword>
<dbReference type="SUPFAM" id="SSF56059">
    <property type="entry name" value="Glutathione synthetase ATP-binding domain-like"/>
    <property type="match status" value="1"/>
</dbReference>
<keyword evidence="3" id="KW-0658">Purine biosynthesis</keyword>
<dbReference type="PANTHER" id="PTHR43585:SF2">
    <property type="entry name" value="ATP-GRASP ENZYME FSQD"/>
    <property type="match status" value="1"/>
</dbReference>
<comment type="caution">
    <text evidence="7">The sequence shown here is derived from an EMBL/GenBank/DDBJ whole genome shotgun (WGS) entry which is preliminary data.</text>
</comment>
<reference evidence="7" key="2">
    <citation type="journal article" date="2021" name="Microbiome">
        <title>Successional dynamics and alternative stable states in a saline activated sludge microbial community over 9 years.</title>
        <authorList>
            <person name="Wang Y."/>
            <person name="Ye J."/>
            <person name="Ju F."/>
            <person name="Liu L."/>
            <person name="Boyd J.A."/>
            <person name="Deng Y."/>
            <person name="Parks D.H."/>
            <person name="Jiang X."/>
            <person name="Yin X."/>
            <person name="Woodcroft B.J."/>
            <person name="Tyson G.W."/>
            <person name="Hugenholtz P."/>
            <person name="Polz M.F."/>
            <person name="Zhang T."/>
        </authorList>
    </citation>
    <scope>NUCLEOTIDE SEQUENCE</scope>
    <source>
        <strain evidence="7">HKST-UBA02</strain>
    </source>
</reference>
<evidence type="ECO:0000313" key="7">
    <source>
        <dbReference type="EMBL" id="MCA9754735.1"/>
    </source>
</evidence>
<dbReference type="InterPro" id="IPR052032">
    <property type="entry name" value="ATP-dep_AA_Ligase"/>
</dbReference>
<keyword evidence="1" id="KW-0436">Ligase</keyword>
<dbReference type="AlphaFoldDB" id="A0A956N8N0"/>